<dbReference type="InterPro" id="IPR036569">
    <property type="entry name" value="RpiB_LacA_LacB_sf"/>
</dbReference>
<keyword evidence="2 5" id="KW-0413">Isomerase</keyword>
<feature type="active site" description="Proton donor" evidence="3">
    <location>
        <position position="98"/>
    </location>
</feature>
<feature type="binding site" evidence="4">
    <location>
        <position position="136"/>
    </location>
    <ligand>
        <name>D-ribulose 5-phosphate</name>
        <dbReference type="ChEBI" id="CHEBI:58121"/>
    </ligand>
</feature>
<organism evidence="5 6">
    <name type="scientific">Candidatus Neomicrothrix subdominans</name>
    <dbReference type="NCBI Taxonomy" id="2954438"/>
    <lineage>
        <taxon>Bacteria</taxon>
        <taxon>Bacillati</taxon>
        <taxon>Actinomycetota</taxon>
        <taxon>Acidimicrobiia</taxon>
        <taxon>Acidimicrobiales</taxon>
        <taxon>Microthrixaceae</taxon>
        <taxon>Candidatus Neomicrothrix</taxon>
    </lineage>
</organism>
<name>A0A936TDQ8_9ACTN</name>
<feature type="binding site" evidence="4">
    <location>
        <position position="132"/>
    </location>
    <ligand>
        <name>D-ribulose 5-phosphate</name>
        <dbReference type="ChEBI" id="CHEBI:58121"/>
    </ligand>
</feature>
<evidence type="ECO:0000256" key="2">
    <source>
        <dbReference type="ARBA" id="ARBA00023235"/>
    </source>
</evidence>
<reference evidence="5 6" key="1">
    <citation type="submission" date="2020-10" db="EMBL/GenBank/DDBJ databases">
        <title>Connecting structure to function with the recovery of over 1000 high-quality activated sludge metagenome-assembled genomes encoding full-length rRNA genes using long-read sequencing.</title>
        <authorList>
            <person name="Singleton C.M."/>
            <person name="Petriglieri F."/>
            <person name="Kristensen J.M."/>
            <person name="Kirkegaard R.H."/>
            <person name="Michaelsen T.Y."/>
            <person name="Andersen M.H."/>
            <person name="Karst S.M."/>
            <person name="Dueholm M.S."/>
            <person name="Nielsen P.H."/>
            <person name="Albertsen M."/>
        </authorList>
    </citation>
    <scope>NUCLEOTIDE SEQUENCE [LARGE SCALE GENOMIC DNA]</scope>
    <source>
        <strain evidence="5">Lyne_18-Q3-R50-59_MAXAC.006</strain>
    </source>
</reference>
<dbReference type="EC" id="5.3.1.6" evidence="5"/>
<comment type="similarity">
    <text evidence="1">Belongs to the LacAB/RpiB family.</text>
</comment>
<evidence type="ECO:0000256" key="3">
    <source>
        <dbReference type="PIRSR" id="PIRSR005384-1"/>
    </source>
</evidence>
<proteinExistence type="inferred from homology"/>
<dbReference type="Proteomes" id="UP000727993">
    <property type="component" value="Unassembled WGS sequence"/>
</dbReference>
<feature type="binding site" evidence="4">
    <location>
        <begin position="8"/>
        <end position="9"/>
    </location>
    <ligand>
        <name>D-ribulose 5-phosphate</name>
        <dbReference type="ChEBI" id="CHEBI:58121"/>
    </ligand>
</feature>
<evidence type="ECO:0000313" key="5">
    <source>
        <dbReference type="EMBL" id="MBK9295889.1"/>
    </source>
</evidence>
<dbReference type="AlphaFoldDB" id="A0A936TDQ8"/>
<gene>
    <name evidence="5" type="primary">rpiB</name>
    <name evidence="5" type="ORF">IPN02_03245</name>
</gene>
<evidence type="ECO:0000256" key="4">
    <source>
        <dbReference type="PIRSR" id="PIRSR005384-2"/>
    </source>
</evidence>
<dbReference type="Gene3D" id="3.40.1400.10">
    <property type="entry name" value="Sugar-phosphate isomerase, RpiB/LacA/LacB"/>
    <property type="match status" value="1"/>
</dbReference>
<evidence type="ECO:0000256" key="1">
    <source>
        <dbReference type="ARBA" id="ARBA00008754"/>
    </source>
</evidence>
<dbReference type="GO" id="GO:0019316">
    <property type="term" value="P:D-allose catabolic process"/>
    <property type="evidence" value="ECO:0007669"/>
    <property type="project" value="TreeGrafter"/>
</dbReference>
<sequence>MRIAVGADHAGFELKQGLAELLRGLGHEVNDVGTHSEERCDYPDFGAAIGRAVTSGQSELGVGVCGSGIGIAIAANKVAGVRAATVHDVTSARLAREHNDANVFCIGSRLVGHQVAVEALEAFLTAEFQGGRHSARVAKLDELPG</sequence>
<evidence type="ECO:0000313" key="6">
    <source>
        <dbReference type="Proteomes" id="UP000727993"/>
    </source>
</evidence>
<feature type="binding site" evidence="4">
    <location>
        <position position="109"/>
    </location>
    <ligand>
        <name>D-ribulose 5-phosphate</name>
        <dbReference type="ChEBI" id="CHEBI:58121"/>
    </ligand>
</feature>
<dbReference type="PANTHER" id="PTHR30345">
    <property type="entry name" value="RIBOSE-5-PHOSPHATE ISOMERASE B"/>
    <property type="match status" value="1"/>
</dbReference>
<dbReference type="NCBIfam" id="TIGR01120">
    <property type="entry name" value="rpiB"/>
    <property type="match status" value="1"/>
</dbReference>
<dbReference type="PANTHER" id="PTHR30345:SF0">
    <property type="entry name" value="DNA DAMAGE-REPAIR_TOLERATION PROTEIN DRT102"/>
    <property type="match status" value="1"/>
</dbReference>
<comment type="caution">
    <text evidence="5">The sequence shown here is derived from an EMBL/GenBank/DDBJ whole genome shotgun (WGS) entry which is preliminary data.</text>
</comment>
<dbReference type="GO" id="GO:0004751">
    <property type="term" value="F:ribose-5-phosphate isomerase activity"/>
    <property type="evidence" value="ECO:0007669"/>
    <property type="project" value="UniProtKB-EC"/>
</dbReference>
<feature type="active site" description="Proton acceptor" evidence="3">
    <location>
        <position position="65"/>
    </location>
</feature>
<dbReference type="InterPro" id="IPR004785">
    <property type="entry name" value="RpiB"/>
</dbReference>
<dbReference type="NCBIfam" id="TIGR00689">
    <property type="entry name" value="rpiB_lacA_lacB"/>
    <property type="match status" value="1"/>
</dbReference>
<dbReference type="EMBL" id="JADJZA010000001">
    <property type="protein sequence ID" value="MBK9295889.1"/>
    <property type="molecule type" value="Genomic_DNA"/>
</dbReference>
<feature type="binding site" evidence="4">
    <location>
        <begin position="66"/>
        <end position="70"/>
    </location>
    <ligand>
        <name>D-ribulose 5-phosphate</name>
        <dbReference type="ChEBI" id="CHEBI:58121"/>
    </ligand>
</feature>
<protein>
    <submittedName>
        <fullName evidence="5">Ribose 5-phosphate isomerase B</fullName>
        <ecNumber evidence="5">5.3.1.6</ecNumber>
    </submittedName>
</protein>
<dbReference type="Pfam" id="PF02502">
    <property type="entry name" value="LacAB_rpiB"/>
    <property type="match status" value="1"/>
</dbReference>
<dbReference type="InterPro" id="IPR003500">
    <property type="entry name" value="RpiB_LacA_LacB"/>
</dbReference>
<dbReference type="SUPFAM" id="SSF89623">
    <property type="entry name" value="Ribose/Galactose isomerase RpiB/AlsB"/>
    <property type="match status" value="1"/>
</dbReference>
<feature type="binding site" evidence="4">
    <location>
        <position position="99"/>
    </location>
    <ligand>
        <name>D-ribulose 5-phosphate</name>
        <dbReference type="ChEBI" id="CHEBI:58121"/>
    </ligand>
</feature>
<accession>A0A936TDQ8</accession>
<dbReference type="PIRSF" id="PIRSF005384">
    <property type="entry name" value="RpiB_LacA_B"/>
    <property type="match status" value="1"/>
</dbReference>
<dbReference type="GO" id="GO:0009052">
    <property type="term" value="P:pentose-phosphate shunt, non-oxidative branch"/>
    <property type="evidence" value="ECO:0007669"/>
    <property type="project" value="TreeGrafter"/>
</dbReference>
<dbReference type="NCBIfam" id="NF004051">
    <property type="entry name" value="PRK05571.1"/>
    <property type="match status" value="1"/>
</dbReference>